<organism evidence="2">
    <name type="scientific">Oryza nivara</name>
    <name type="common">Indian wild rice</name>
    <name type="synonym">Oryza sativa f. spontanea</name>
    <dbReference type="NCBI Taxonomy" id="4536"/>
    <lineage>
        <taxon>Eukaryota</taxon>
        <taxon>Viridiplantae</taxon>
        <taxon>Streptophyta</taxon>
        <taxon>Embryophyta</taxon>
        <taxon>Tracheophyta</taxon>
        <taxon>Spermatophyta</taxon>
        <taxon>Magnoliopsida</taxon>
        <taxon>Liliopsida</taxon>
        <taxon>Poales</taxon>
        <taxon>Poaceae</taxon>
        <taxon>BOP clade</taxon>
        <taxon>Oryzoideae</taxon>
        <taxon>Oryzeae</taxon>
        <taxon>Oryzinae</taxon>
        <taxon>Oryza</taxon>
    </lineage>
</organism>
<evidence type="ECO:0000313" key="2">
    <source>
        <dbReference type="EnsemblPlants" id="ONIVA06G18600.3"/>
    </source>
</evidence>
<reference evidence="2" key="2">
    <citation type="submission" date="2018-04" db="EMBL/GenBank/DDBJ databases">
        <title>OnivRS2 (Oryza nivara Reference Sequence Version 2).</title>
        <authorList>
            <person name="Zhang J."/>
            <person name="Kudrna D."/>
            <person name="Lee S."/>
            <person name="Talag J."/>
            <person name="Rajasekar S."/>
            <person name="Welchert J."/>
            <person name="Hsing Y.-I."/>
            <person name="Wing R.A."/>
        </authorList>
    </citation>
    <scope>NUCLEOTIDE SEQUENCE [LARGE SCALE GENOMIC DNA]</scope>
    <source>
        <strain evidence="2">SL10</strain>
    </source>
</reference>
<dbReference type="Pfam" id="PF24818">
    <property type="entry name" value="PH_TRF2_HOY1"/>
    <property type="match status" value="1"/>
</dbReference>
<accession>A0A0E0HR80</accession>
<dbReference type="PANTHER" id="PTHR33494:SF28">
    <property type="match status" value="1"/>
</dbReference>
<keyword evidence="3" id="KW-1185">Reference proteome</keyword>
<dbReference type="PANTHER" id="PTHR33494">
    <property type="entry name" value="OS02G0793800 PROTEIN"/>
    <property type="match status" value="1"/>
</dbReference>
<protein>
    <recommendedName>
        <fullName evidence="1">TRF2/HOY1 PH-like domain-containing protein</fullName>
    </recommendedName>
</protein>
<dbReference type="Proteomes" id="UP000006591">
    <property type="component" value="Chromosome 6"/>
</dbReference>
<dbReference type="eggNOG" id="ENOG502R65T">
    <property type="taxonomic scope" value="Eukaryota"/>
</dbReference>
<feature type="domain" description="TRF2/HOY1 PH-like" evidence="1">
    <location>
        <begin position="85"/>
        <end position="175"/>
    </location>
</feature>
<dbReference type="InterPro" id="IPR057939">
    <property type="entry name" value="TRF2_HOY1_PH"/>
</dbReference>
<dbReference type="AlphaFoldDB" id="A0A0E0HR80"/>
<evidence type="ECO:0000259" key="1">
    <source>
        <dbReference type="Pfam" id="PF24818"/>
    </source>
</evidence>
<dbReference type="STRING" id="4536.A0A0E0HR80"/>
<reference evidence="2" key="1">
    <citation type="submission" date="2015-04" db="UniProtKB">
        <authorList>
            <consortium name="EnsemblPlants"/>
        </authorList>
    </citation>
    <scope>IDENTIFICATION</scope>
    <source>
        <strain evidence="2">SL10</strain>
    </source>
</reference>
<proteinExistence type="predicted"/>
<evidence type="ECO:0000313" key="3">
    <source>
        <dbReference type="Proteomes" id="UP000006591"/>
    </source>
</evidence>
<dbReference type="Gramene" id="ONIVA06G18600.3">
    <property type="protein sequence ID" value="ONIVA06G18600.3"/>
    <property type="gene ID" value="ONIVA06G18600"/>
</dbReference>
<sequence>MEISGPGGGSNHTHLTERGEILEDAHDKKDELRAEDLELKLNEPFLNFMRLRLIPQWGQGFTSECQLKTAQDQLEWHSQIKPTRLPVLALHIGNKKFARTNECDIFVKFFYHKKSVIFQMSKDKLCRKVDIPFDDITSFCFVFGQQSDILTIEVKSSLIPLSAAKPLPGKFLDWKVDYSKDDEYYFPESKSLWVEAEKGSLEKTYAKLKYTNPHLTCLFTDAGEQGGYNLFVSFMVQWREIEEKVYMLHRHTATLNKSPHCLTRYTLRPVGYIVMCIRLCP</sequence>
<dbReference type="EnsemblPlants" id="ONIVA06G18600.3">
    <property type="protein sequence ID" value="ONIVA06G18600.3"/>
    <property type="gene ID" value="ONIVA06G18600"/>
</dbReference>
<name>A0A0E0HR80_ORYNI</name>